<dbReference type="GO" id="GO:0008171">
    <property type="term" value="F:O-methyltransferase activity"/>
    <property type="evidence" value="ECO:0007669"/>
    <property type="project" value="InterPro"/>
</dbReference>
<dbReference type="eggNOG" id="KOG3178">
    <property type="taxonomic scope" value="Eukaryota"/>
</dbReference>
<feature type="domain" description="O-methyltransferase C-terminal" evidence="4">
    <location>
        <begin position="150"/>
        <end position="346"/>
    </location>
</feature>
<dbReference type="InterPro" id="IPR036388">
    <property type="entry name" value="WH-like_DNA-bd_sf"/>
</dbReference>
<feature type="domain" description="O-methyltransferase dimerisation" evidence="5">
    <location>
        <begin position="29"/>
        <end position="106"/>
    </location>
</feature>
<gene>
    <name evidence="6" type="ORF">CCM_06472</name>
</gene>
<name>G3JML6_CORMM</name>
<evidence type="ECO:0000256" key="3">
    <source>
        <dbReference type="ARBA" id="ARBA00022691"/>
    </source>
</evidence>
<dbReference type="SUPFAM" id="SSF46785">
    <property type="entry name" value="Winged helix' DNA-binding domain"/>
    <property type="match status" value="1"/>
</dbReference>
<dbReference type="Proteomes" id="UP000001610">
    <property type="component" value="Unassembled WGS sequence"/>
</dbReference>
<dbReference type="PROSITE" id="PS51683">
    <property type="entry name" value="SAM_OMT_II"/>
    <property type="match status" value="1"/>
</dbReference>
<dbReference type="GeneID" id="18168486"/>
<keyword evidence="3" id="KW-0949">S-adenosyl-L-methionine</keyword>
<dbReference type="InterPro" id="IPR036390">
    <property type="entry name" value="WH_DNA-bd_sf"/>
</dbReference>
<dbReference type="Gene3D" id="1.10.10.10">
    <property type="entry name" value="Winged helix-like DNA-binding domain superfamily/Winged helix DNA-binding domain"/>
    <property type="match status" value="1"/>
</dbReference>
<evidence type="ECO:0000313" key="6">
    <source>
        <dbReference type="EMBL" id="EGX90052.1"/>
    </source>
</evidence>
<dbReference type="Pfam" id="PF08100">
    <property type="entry name" value="Dimerisation"/>
    <property type="match status" value="1"/>
</dbReference>
<dbReference type="EMBL" id="JH126403">
    <property type="protein sequence ID" value="EGX90052.1"/>
    <property type="molecule type" value="Genomic_DNA"/>
</dbReference>
<dbReference type="PANTHER" id="PTHR43712">
    <property type="entry name" value="PUTATIVE (AFU_ORTHOLOGUE AFUA_4G14580)-RELATED"/>
    <property type="match status" value="1"/>
</dbReference>
<dbReference type="Gene3D" id="3.40.50.150">
    <property type="entry name" value="Vaccinia Virus protein VP39"/>
    <property type="match status" value="1"/>
</dbReference>
<keyword evidence="2 6" id="KW-0808">Transferase</keyword>
<dbReference type="HOGENOM" id="CLU_005533_5_2_1"/>
<keyword evidence="7" id="KW-1185">Reference proteome</keyword>
<protein>
    <submittedName>
        <fullName evidence="6">O-methyltransferase, putative</fullName>
    </submittedName>
</protein>
<accession>G3JML6</accession>
<evidence type="ECO:0000313" key="7">
    <source>
        <dbReference type="Proteomes" id="UP000001610"/>
    </source>
</evidence>
<evidence type="ECO:0000259" key="4">
    <source>
        <dbReference type="Pfam" id="PF00891"/>
    </source>
</evidence>
<organism evidence="6 7">
    <name type="scientific">Cordyceps militaris (strain CM01)</name>
    <name type="common">Caterpillar fungus</name>
    <dbReference type="NCBI Taxonomy" id="983644"/>
    <lineage>
        <taxon>Eukaryota</taxon>
        <taxon>Fungi</taxon>
        <taxon>Dikarya</taxon>
        <taxon>Ascomycota</taxon>
        <taxon>Pezizomycotina</taxon>
        <taxon>Sordariomycetes</taxon>
        <taxon>Hypocreomycetidae</taxon>
        <taxon>Hypocreales</taxon>
        <taxon>Cordycipitaceae</taxon>
        <taxon>Cordyceps</taxon>
    </lineage>
</organism>
<dbReference type="SUPFAM" id="SSF53335">
    <property type="entry name" value="S-adenosyl-L-methionine-dependent methyltransferases"/>
    <property type="match status" value="1"/>
</dbReference>
<dbReference type="InParanoid" id="G3JML6"/>
<dbReference type="Pfam" id="PF00891">
    <property type="entry name" value="Methyltransf_2"/>
    <property type="match status" value="1"/>
</dbReference>
<dbReference type="InterPro" id="IPR029063">
    <property type="entry name" value="SAM-dependent_MTases_sf"/>
</dbReference>
<evidence type="ECO:0000259" key="5">
    <source>
        <dbReference type="Pfam" id="PF08100"/>
    </source>
</evidence>
<dbReference type="KEGG" id="cmt:CCM_06472"/>
<dbReference type="OrthoDB" id="1535081at2759"/>
<proteinExistence type="predicted"/>
<dbReference type="InterPro" id="IPR012967">
    <property type="entry name" value="COMT_dimerisation"/>
</dbReference>
<sequence>MTGQDNGATSIRQALESASAHYMNLVEFGILKVFIDFKIFDNIPVDGAISIADLAAKTGGQEQLIRRFADYLVASEVLAAPSADTLAHTARSASYRSTELAANFITHVYQFFLRPMAAWSAYFEAHGLAEPGDARSIPLGFGTGHATLDLYGVLDAEPKMAQLFNRAQERSAGIYSMKGVYDFGWMEEMLVARPARPAIVDVGGGHGLALQEIMAEHAFVPPSQCTVLDLPKTIEVATARAASSDVLAAVRFLPGTMLDAFPTEVQGALVYLFRRVLSDFVDKDIVLALGRARAAGAPDSRIILVEELVKPGRGKFAIAQDIAVLNFGGKRRSEGMWRELAAMAGLRISAVYEDGKSEYAVLELTLA</sequence>
<reference evidence="6 7" key="1">
    <citation type="journal article" date="2011" name="Genome Biol.">
        <title>Genome sequence of the insect pathogenic fungus Cordyceps militaris, a valued traditional Chinese medicine.</title>
        <authorList>
            <person name="Zheng P."/>
            <person name="Xia Y."/>
            <person name="Xiao G."/>
            <person name="Xiong C."/>
            <person name="Hu X."/>
            <person name="Zhang S."/>
            <person name="Zheng H."/>
            <person name="Huang Y."/>
            <person name="Zhou Y."/>
            <person name="Wang S."/>
            <person name="Zhao G.P."/>
            <person name="Liu X."/>
            <person name="St Leger R.J."/>
            <person name="Wang C."/>
        </authorList>
    </citation>
    <scope>NUCLEOTIDE SEQUENCE [LARGE SCALE GENOMIC DNA]</scope>
    <source>
        <strain evidence="6 7">CM01</strain>
    </source>
</reference>
<dbReference type="VEuPathDB" id="FungiDB:CCM_06472"/>
<dbReference type="GO" id="GO:0032259">
    <property type="term" value="P:methylation"/>
    <property type="evidence" value="ECO:0007669"/>
    <property type="project" value="UniProtKB-KW"/>
</dbReference>
<dbReference type="AlphaFoldDB" id="G3JML6"/>
<dbReference type="GO" id="GO:0046983">
    <property type="term" value="F:protein dimerization activity"/>
    <property type="evidence" value="ECO:0007669"/>
    <property type="project" value="InterPro"/>
</dbReference>
<dbReference type="InterPro" id="IPR001077">
    <property type="entry name" value="COMT_C"/>
</dbReference>
<dbReference type="RefSeq" id="XP_006671676.1">
    <property type="nucleotide sequence ID" value="XM_006671613.1"/>
</dbReference>
<dbReference type="PANTHER" id="PTHR43712:SF16">
    <property type="entry name" value="O-METHYLTRANSFERASE ELCB"/>
    <property type="match status" value="1"/>
</dbReference>
<evidence type="ECO:0000256" key="2">
    <source>
        <dbReference type="ARBA" id="ARBA00022679"/>
    </source>
</evidence>
<dbReference type="InterPro" id="IPR016461">
    <property type="entry name" value="COMT-like"/>
</dbReference>
<dbReference type="SMR" id="G3JML6"/>
<dbReference type="OMA" id="VYDFSWV"/>
<dbReference type="PIRSF" id="PIRSF005739">
    <property type="entry name" value="O-mtase"/>
    <property type="match status" value="1"/>
</dbReference>
<dbReference type="STRING" id="983644.G3JML6"/>
<evidence type="ECO:0000256" key="1">
    <source>
        <dbReference type="ARBA" id="ARBA00022603"/>
    </source>
</evidence>
<keyword evidence="1 6" id="KW-0489">Methyltransferase</keyword>